<dbReference type="Pfam" id="PF22770">
    <property type="entry name" value="POP1_C"/>
    <property type="match status" value="1"/>
</dbReference>
<dbReference type="HOGENOM" id="CLU_007205_0_0_1"/>
<evidence type="ECO:0000313" key="9">
    <source>
        <dbReference type="Proteomes" id="UP000002669"/>
    </source>
</evidence>
<dbReference type="GeneID" id="10032627"/>
<dbReference type="AlphaFoldDB" id="E5R0K5"/>
<dbReference type="GO" id="GO:0001682">
    <property type="term" value="P:tRNA 5'-leader removal"/>
    <property type="evidence" value="ECO:0007669"/>
    <property type="project" value="InterPro"/>
</dbReference>
<reference evidence="9" key="1">
    <citation type="journal article" date="2012" name="MBio">
        <title>Comparative genome analysis of Trichophyton rubrum and related dermatophytes reveals candidate genes involved in infection.</title>
        <authorList>
            <person name="Martinez D.A."/>
            <person name="Oliver B.G."/>
            <person name="Graeser Y."/>
            <person name="Goldberg J.M."/>
            <person name="Li W."/>
            <person name="Martinez-Rossi N.M."/>
            <person name="Monod M."/>
            <person name="Shelest E."/>
            <person name="Barton R.C."/>
            <person name="Birch E."/>
            <person name="Brakhage A.A."/>
            <person name="Chen Z."/>
            <person name="Gurr S.J."/>
            <person name="Heiman D."/>
            <person name="Heitman J."/>
            <person name="Kosti I."/>
            <person name="Rossi A."/>
            <person name="Saif S."/>
            <person name="Samalova M."/>
            <person name="Saunders C.W."/>
            <person name="Shea T."/>
            <person name="Summerbell R.C."/>
            <person name="Xu J."/>
            <person name="Young S."/>
            <person name="Zeng Q."/>
            <person name="Birren B.W."/>
            <person name="Cuomo C.A."/>
            <person name="White T.C."/>
        </authorList>
    </citation>
    <scope>NUCLEOTIDE SEQUENCE [LARGE SCALE GENOMIC DNA]</scope>
    <source>
        <strain evidence="9">ATCC MYA-4604 / CBS 118893</strain>
    </source>
</reference>
<dbReference type="PANTHER" id="PTHR22731:SF3">
    <property type="entry name" value="RIBONUCLEASES P_MRP PROTEIN SUBUNIT POP1"/>
    <property type="match status" value="1"/>
</dbReference>
<dbReference type="InParanoid" id="E5R0K5"/>
<dbReference type="GO" id="GO:0005655">
    <property type="term" value="C:nucleolar ribonuclease P complex"/>
    <property type="evidence" value="ECO:0007669"/>
    <property type="project" value="InterPro"/>
</dbReference>
<evidence type="ECO:0000256" key="4">
    <source>
        <dbReference type="SAM" id="MobiDB-lite"/>
    </source>
</evidence>
<feature type="region of interest" description="Disordered" evidence="4">
    <location>
        <begin position="664"/>
        <end position="684"/>
    </location>
</feature>
<dbReference type="RefSeq" id="XP_003177301.1">
    <property type="nucleotide sequence ID" value="XM_003177253.1"/>
</dbReference>
<keyword evidence="9" id="KW-1185">Reference proteome</keyword>
<dbReference type="FunCoup" id="E5R0K5">
    <property type="interactions" value="104"/>
</dbReference>
<accession>E5R0K5</accession>
<dbReference type="InterPro" id="IPR012590">
    <property type="entry name" value="POPLD_dom"/>
</dbReference>
<evidence type="ECO:0000259" key="6">
    <source>
        <dbReference type="Pfam" id="PF08170"/>
    </source>
</evidence>
<evidence type="ECO:0000256" key="2">
    <source>
        <dbReference type="ARBA" id="ARBA00022694"/>
    </source>
</evidence>
<dbReference type="Proteomes" id="UP000002669">
    <property type="component" value="Unassembled WGS sequence"/>
</dbReference>
<gene>
    <name evidence="8" type="ORF">MGYG_01382</name>
</gene>
<dbReference type="InterPro" id="IPR039182">
    <property type="entry name" value="Pop1"/>
</dbReference>
<dbReference type="EMBL" id="DS989822">
    <property type="protein sequence ID" value="EFQ98349.1"/>
    <property type="molecule type" value="Genomic_DNA"/>
</dbReference>
<protein>
    <submittedName>
        <fullName evidence="8">Uncharacterized protein</fullName>
    </submittedName>
</protein>
<name>E5R0K5_ARTGP</name>
<dbReference type="GO" id="GO:0000172">
    <property type="term" value="C:ribonuclease MRP complex"/>
    <property type="evidence" value="ECO:0007669"/>
    <property type="project" value="InterPro"/>
</dbReference>
<evidence type="ECO:0000256" key="1">
    <source>
        <dbReference type="ARBA" id="ARBA00004123"/>
    </source>
</evidence>
<keyword evidence="3" id="KW-0539">Nucleus</keyword>
<feature type="domain" description="Pop1 N-terminal" evidence="5">
    <location>
        <begin position="52"/>
        <end position="263"/>
    </location>
</feature>
<dbReference type="eggNOG" id="KOG3322">
    <property type="taxonomic scope" value="Eukaryota"/>
</dbReference>
<feature type="region of interest" description="Disordered" evidence="4">
    <location>
        <begin position="1"/>
        <end position="21"/>
    </location>
</feature>
<comment type="subcellular location">
    <subcellularLocation>
        <location evidence="1">Nucleus</location>
    </subcellularLocation>
</comment>
<dbReference type="STRING" id="535722.E5R0K5"/>
<dbReference type="OMA" id="KALSPMC"/>
<proteinExistence type="predicted"/>
<sequence length="867" mass="96713">MASNGPNKRKGVWDPSSSLNRKRVKIHDARTLAVQSSDAALSKTGELNVAAFVAARQFEIRALEAGIRKSKNAATTRAFQQVPKSLRRRTASHNVKRVPRRLRARAKREMIEDNTPTVTARRRKPTELMRLRLESARRLQGLNARSKAKRQAAAKAKLAESPHYAGHDAEVAPRIPKIKKNKLSHPQKPASKFRKRQICKTWLPTHMFHAKRAHLTAPKAPLWRFAIPLTPTEKCYRSTHRASGARGAIAWDMSYMSTISLEGTYASLENLLRALSVNGQNAWGSNGRKWRNGTRSLHAWVCERDGQKRPIAPVHLIWCPVKQDEDIEMADADSVPKRQLNSKEPRRRMFLRVHPSAFLQLWEQLLNLAKIQKPQVMVEDLRFEIGSIEISGPGATEALLGALNPTLPNGVDVWPEGSPELTWQSLAGLTNSASLPQNALLSFNITDPRLRFPPKTIKIPKTAESHTKLMETLASWKPDSTQNSPTDLFSQPARRKACWQLSSQKAINRRKSQAGPGENVPPEPTDPNIPIILLSTHNTSKNSNSQGSWTVLLPWKCVTPVWYYLLYYPLSCGGNPRFGGIQEQQQLAFESKKPWFPGDFPGTKAGWEWEIRERKRAKEAWESKPKAKRTEYNSVNLGPGEKGEIGQGWACDWERLLSGPTSLATGNEVKPVESNNQSDGPETAEAAVTIPPNLSQLDPLIAAEIIFSKVESIQLPASMESLLEKPTLATVAITLFNRGTPVRRSRIYRLPTSDLYLRSKWLSLLDQLKQPSKKAKNSSKESVHLPIPQEEDLLGFVTSGNFNLAAGKGTGIGAILVNKICPHKHPDEPSAASARKGSHQVENKLIKVCIVRAAGERVGRLGWWEIT</sequence>
<evidence type="ECO:0000259" key="7">
    <source>
        <dbReference type="Pfam" id="PF22770"/>
    </source>
</evidence>
<dbReference type="Pfam" id="PF08170">
    <property type="entry name" value="POPLD"/>
    <property type="match status" value="1"/>
</dbReference>
<dbReference type="InterPro" id="IPR009723">
    <property type="entry name" value="Pop1_N"/>
</dbReference>
<dbReference type="InterPro" id="IPR055079">
    <property type="entry name" value="POP1_C"/>
</dbReference>
<dbReference type="Pfam" id="PF06978">
    <property type="entry name" value="POP1_N"/>
    <property type="match status" value="1"/>
</dbReference>
<dbReference type="OrthoDB" id="442863at2759"/>
<dbReference type="PANTHER" id="PTHR22731">
    <property type="entry name" value="RIBONUCLEASES P/MRP PROTEIN SUBUNIT POP1"/>
    <property type="match status" value="1"/>
</dbReference>
<evidence type="ECO:0000259" key="5">
    <source>
        <dbReference type="Pfam" id="PF06978"/>
    </source>
</evidence>
<dbReference type="VEuPathDB" id="FungiDB:MGYG_01382"/>
<evidence type="ECO:0000313" key="8">
    <source>
        <dbReference type="EMBL" id="EFQ98349.1"/>
    </source>
</evidence>
<keyword evidence="2" id="KW-0819">tRNA processing</keyword>
<feature type="domain" description="POPLD" evidence="6">
    <location>
        <begin position="548"/>
        <end position="653"/>
    </location>
</feature>
<evidence type="ECO:0000256" key="3">
    <source>
        <dbReference type="ARBA" id="ARBA00023242"/>
    </source>
</evidence>
<feature type="domain" description="POP1 C-terminal" evidence="7">
    <location>
        <begin position="774"/>
        <end position="866"/>
    </location>
</feature>
<organism evidence="9">
    <name type="scientific">Arthroderma gypseum (strain ATCC MYA-4604 / CBS 118893)</name>
    <name type="common">Microsporum gypseum</name>
    <dbReference type="NCBI Taxonomy" id="535722"/>
    <lineage>
        <taxon>Eukaryota</taxon>
        <taxon>Fungi</taxon>
        <taxon>Dikarya</taxon>
        <taxon>Ascomycota</taxon>
        <taxon>Pezizomycotina</taxon>
        <taxon>Eurotiomycetes</taxon>
        <taxon>Eurotiomycetidae</taxon>
        <taxon>Onygenales</taxon>
        <taxon>Arthrodermataceae</taxon>
        <taxon>Nannizzia</taxon>
    </lineage>
</organism>